<dbReference type="EMBL" id="CP030041">
    <property type="protein sequence ID" value="AWW29707.1"/>
    <property type="molecule type" value="Genomic_DNA"/>
</dbReference>
<keyword evidence="1" id="KW-0812">Transmembrane</keyword>
<sequence length="382" mass="43675">MDFSIVWKKLNGSLTEKEEEQLRSWRALSADHENYYQKAKQFYANGSKWPLDKSHEEEAWKALQKKAEVVRPEKTKRIQFSLSMLAACVVVFFVAVVVLRPISKPSTNEGNQVVSLQPGKDRAILKTENGVYDLSSEASKGLQEQGAAQLTQGNTLEYHDTGGSNGKETYNTLITPKGGQFKLILSDGTKVWLNASSSIIYPTRFLGATREVEVKGEAYFEVKEDPSRPFLVKTARQTLRVLGTVFNVTSYEDDAEIVTTLVEGSVAVFDPGVPGVQKVLQPSEQSVWDYHEEKPHVRSVDVHQYIAWKEGWFVFQHTPLIDIVNRLARWYDFTFEFKNESTKQIPFTGKVRRYENLQEVVDLWEKTGDVEFKLERRHMIIK</sequence>
<evidence type="ECO:0000313" key="4">
    <source>
        <dbReference type="EMBL" id="AWW29707.1"/>
    </source>
</evidence>
<dbReference type="InterPro" id="IPR032508">
    <property type="entry name" value="FecR_C"/>
</dbReference>
<reference evidence="4 5" key="1">
    <citation type="submission" date="2018-06" db="EMBL/GenBank/DDBJ databases">
        <title>Echinicola strongylocentroti sp. nov., isolated from a sea urchin Strongylocentrotus intermedius.</title>
        <authorList>
            <person name="Bae S.S."/>
        </authorList>
    </citation>
    <scope>NUCLEOTIDE SEQUENCE [LARGE SCALE GENOMIC DNA]</scope>
    <source>
        <strain evidence="4 5">MEBiC08714</strain>
    </source>
</reference>
<keyword evidence="1" id="KW-1133">Transmembrane helix</keyword>
<name>A0A2Z4IG88_9BACT</name>
<dbReference type="Pfam" id="PF16344">
    <property type="entry name" value="FecR_C"/>
    <property type="match status" value="1"/>
</dbReference>
<feature type="transmembrane region" description="Helical" evidence="1">
    <location>
        <begin position="80"/>
        <end position="99"/>
    </location>
</feature>
<evidence type="ECO:0000259" key="3">
    <source>
        <dbReference type="Pfam" id="PF16344"/>
    </source>
</evidence>
<feature type="domain" description="Protein FecR C-terminal" evidence="3">
    <location>
        <begin position="313"/>
        <end position="381"/>
    </location>
</feature>
<dbReference type="Pfam" id="PF04773">
    <property type="entry name" value="FecR"/>
    <property type="match status" value="1"/>
</dbReference>
<evidence type="ECO:0000256" key="1">
    <source>
        <dbReference type="SAM" id="Phobius"/>
    </source>
</evidence>
<keyword evidence="5" id="KW-1185">Reference proteome</keyword>
<keyword evidence="1" id="KW-0472">Membrane</keyword>
<accession>A0A2Z4IG88</accession>
<dbReference type="Gene3D" id="2.60.120.1440">
    <property type="match status" value="1"/>
</dbReference>
<dbReference type="InterPro" id="IPR012373">
    <property type="entry name" value="Ferrdict_sens_TM"/>
</dbReference>
<dbReference type="GO" id="GO:0016989">
    <property type="term" value="F:sigma factor antagonist activity"/>
    <property type="evidence" value="ECO:0007669"/>
    <property type="project" value="TreeGrafter"/>
</dbReference>
<evidence type="ECO:0000313" key="5">
    <source>
        <dbReference type="Proteomes" id="UP000248688"/>
    </source>
</evidence>
<dbReference type="AlphaFoldDB" id="A0A2Z4IG88"/>
<dbReference type="KEGG" id="est:DN752_05975"/>
<feature type="domain" description="FecR protein" evidence="2">
    <location>
        <begin position="172"/>
        <end position="266"/>
    </location>
</feature>
<dbReference type="PANTHER" id="PTHR30273:SF2">
    <property type="entry name" value="PROTEIN FECR"/>
    <property type="match status" value="1"/>
</dbReference>
<organism evidence="4 5">
    <name type="scientific">Echinicola strongylocentroti</name>
    <dbReference type="NCBI Taxonomy" id="1795355"/>
    <lineage>
        <taxon>Bacteria</taxon>
        <taxon>Pseudomonadati</taxon>
        <taxon>Bacteroidota</taxon>
        <taxon>Cytophagia</taxon>
        <taxon>Cytophagales</taxon>
        <taxon>Cyclobacteriaceae</taxon>
        <taxon>Echinicola</taxon>
    </lineage>
</organism>
<gene>
    <name evidence="4" type="ORF">DN752_05975</name>
</gene>
<evidence type="ECO:0008006" key="6">
    <source>
        <dbReference type="Google" id="ProtNLM"/>
    </source>
</evidence>
<dbReference type="FunFam" id="2.60.120.1440:FF:000001">
    <property type="entry name" value="Putative anti-sigma factor"/>
    <property type="match status" value="1"/>
</dbReference>
<dbReference type="OrthoDB" id="1452822at2"/>
<dbReference type="PANTHER" id="PTHR30273">
    <property type="entry name" value="PERIPLASMIC SIGNAL SENSOR AND SIGMA FACTOR ACTIVATOR FECR-RELATED"/>
    <property type="match status" value="1"/>
</dbReference>
<dbReference type="PIRSF" id="PIRSF018266">
    <property type="entry name" value="FecR"/>
    <property type="match status" value="1"/>
</dbReference>
<dbReference type="InterPro" id="IPR006860">
    <property type="entry name" value="FecR"/>
</dbReference>
<proteinExistence type="predicted"/>
<protein>
    <recommendedName>
        <fullName evidence="6">Anti-sigma factor</fullName>
    </recommendedName>
</protein>
<dbReference type="Proteomes" id="UP000248688">
    <property type="component" value="Chromosome"/>
</dbReference>
<dbReference type="Gene3D" id="3.55.50.30">
    <property type="match status" value="1"/>
</dbReference>
<evidence type="ECO:0000259" key="2">
    <source>
        <dbReference type="Pfam" id="PF04773"/>
    </source>
</evidence>